<reference evidence="4 5" key="1">
    <citation type="submission" date="2018-10" db="EMBL/GenBank/DDBJ databases">
        <title>Corynebacterium macginleyi genome sequencing and assembly of the type strain and two clinical samples.</title>
        <authorList>
            <person name="Bernier A.-M."/>
            <person name="Bernard K."/>
        </authorList>
    </citation>
    <scope>NUCLEOTIDE SEQUENCE [LARGE SCALE GENOMIC DNA]</scope>
    <source>
        <strain evidence="4 5">NML 120205</strain>
    </source>
</reference>
<dbReference type="InterPro" id="IPR030678">
    <property type="entry name" value="Peptide/Ni-bd"/>
</dbReference>
<protein>
    <submittedName>
        <fullName evidence="4">ABC transporter family substrate-binding protein</fullName>
    </submittedName>
</protein>
<dbReference type="EMBL" id="REGC01000015">
    <property type="protein sequence ID" value="RMB57285.1"/>
    <property type="molecule type" value="Genomic_DNA"/>
</dbReference>
<dbReference type="Gene3D" id="3.90.76.10">
    <property type="entry name" value="Dipeptide-binding Protein, Domain 1"/>
    <property type="match status" value="1"/>
</dbReference>
<evidence type="ECO:0000256" key="2">
    <source>
        <dbReference type="SAM" id="SignalP"/>
    </source>
</evidence>
<dbReference type="GO" id="GO:1904680">
    <property type="term" value="F:peptide transmembrane transporter activity"/>
    <property type="evidence" value="ECO:0007669"/>
    <property type="project" value="TreeGrafter"/>
</dbReference>
<feature type="domain" description="Solute-binding protein family 5" evidence="3">
    <location>
        <begin position="122"/>
        <end position="486"/>
    </location>
</feature>
<dbReference type="GO" id="GO:0042597">
    <property type="term" value="C:periplasmic space"/>
    <property type="evidence" value="ECO:0007669"/>
    <property type="project" value="UniProtKB-ARBA"/>
</dbReference>
<dbReference type="InterPro" id="IPR039424">
    <property type="entry name" value="SBP_5"/>
</dbReference>
<feature type="chain" id="PRO_5038830435" evidence="2">
    <location>
        <begin position="22"/>
        <end position="568"/>
    </location>
</feature>
<dbReference type="Gene3D" id="3.10.105.10">
    <property type="entry name" value="Dipeptide-binding Protein, Domain 3"/>
    <property type="match status" value="1"/>
</dbReference>
<feature type="region of interest" description="Disordered" evidence="1">
    <location>
        <begin position="25"/>
        <end position="44"/>
    </location>
</feature>
<accession>A0A3M0FXQ1</accession>
<evidence type="ECO:0000259" key="3">
    <source>
        <dbReference type="Pfam" id="PF00496"/>
    </source>
</evidence>
<sequence length="568" mass="62430">MNKFGRFRTAAVASVSATALALTACSSSDGSDGQGSSNKAVGGLEIDVKPAGDYNEKERDEIKDGGELTLALGELTEQQNRFHANMTVDTSTVWSWYNPQMALYDGEGNYTPNPAYLDSVDESTEGDKTVVTYDINDDAIFNDGTPIDWTAFENTWRFNNGKDMEVQVNSTDGYELIESVKKGKNDKEAIVTFEGPYPWWQGLFNDILHPAIDTAEKFDQEYLGKLNPQYGAGPFKVENADFRGDTVSFVPNEKWWGDEPKLDKVNFRAMEAQATINAFQAGEIDAAGVGSKNNLSIAADMGDSIDIRAATRPASVLFTLNSKTPQLADKDVRHAVLAAIDRDQLAKIRYNGLGYEEEMPGSLALYPTQEDYKDNLSKVLEYDVEKAKSLLEDAGYSEGSDGYYAKDGDKLSLRYILIGDDEVSKSTATAVQKMLKDAGIDLKVEERPSSDSSKIISERDFDLLLSGFAASDPFGPAFFGQTYASDSTLNKSGTGTEEFDKKIKEMQKLPTREEQIKRINELESEAFAEYGMLPYANGPQMVGLKKGIANMGALGFAVIPKENIGWEK</sequence>
<name>A0A3M0FXQ1_9CORY</name>
<dbReference type="PANTHER" id="PTHR30290:SF65">
    <property type="entry name" value="MONOACYL PHOSPHATIDYLINOSITOL TETRAMANNOSIDE-BINDING PROTEIN LPQW-RELATED"/>
    <property type="match status" value="1"/>
</dbReference>
<evidence type="ECO:0000313" key="4">
    <source>
        <dbReference type="EMBL" id="RMB57285.1"/>
    </source>
</evidence>
<gene>
    <name evidence="4" type="ORF">D9543_09665</name>
</gene>
<dbReference type="InterPro" id="IPR000914">
    <property type="entry name" value="SBP_5_dom"/>
</dbReference>
<organism evidence="4 5">
    <name type="scientific">Corynebacterium macginleyi</name>
    <dbReference type="NCBI Taxonomy" id="38290"/>
    <lineage>
        <taxon>Bacteria</taxon>
        <taxon>Bacillati</taxon>
        <taxon>Actinomycetota</taxon>
        <taxon>Actinomycetes</taxon>
        <taxon>Mycobacteriales</taxon>
        <taxon>Corynebacteriaceae</taxon>
        <taxon>Corynebacterium</taxon>
    </lineage>
</organism>
<dbReference type="CDD" id="cd08501">
    <property type="entry name" value="PBP2_Lpqw"/>
    <property type="match status" value="1"/>
</dbReference>
<dbReference type="Proteomes" id="UP000270649">
    <property type="component" value="Unassembled WGS sequence"/>
</dbReference>
<dbReference type="AlphaFoldDB" id="A0A3M0FXQ1"/>
<comment type="caution">
    <text evidence="4">The sequence shown here is derived from an EMBL/GenBank/DDBJ whole genome shotgun (WGS) entry which is preliminary data.</text>
</comment>
<dbReference type="Gene3D" id="3.40.190.10">
    <property type="entry name" value="Periplasmic binding protein-like II"/>
    <property type="match status" value="1"/>
</dbReference>
<feature type="compositionally biased region" description="Low complexity" evidence="1">
    <location>
        <begin position="25"/>
        <end position="37"/>
    </location>
</feature>
<feature type="signal peptide" evidence="2">
    <location>
        <begin position="1"/>
        <end position="21"/>
    </location>
</feature>
<dbReference type="RefSeq" id="WP_121928141.1">
    <property type="nucleotide sequence ID" value="NZ_REGC01000015.1"/>
</dbReference>
<dbReference type="PANTHER" id="PTHR30290">
    <property type="entry name" value="PERIPLASMIC BINDING COMPONENT OF ABC TRANSPORTER"/>
    <property type="match status" value="1"/>
</dbReference>
<dbReference type="PROSITE" id="PS51257">
    <property type="entry name" value="PROKAR_LIPOPROTEIN"/>
    <property type="match status" value="1"/>
</dbReference>
<keyword evidence="2" id="KW-0732">Signal</keyword>
<dbReference type="PIRSF" id="PIRSF002741">
    <property type="entry name" value="MppA"/>
    <property type="match status" value="1"/>
</dbReference>
<dbReference type="SUPFAM" id="SSF53850">
    <property type="entry name" value="Periplasmic binding protein-like II"/>
    <property type="match status" value="1"/>
</dbReference>
<dbReference type="Pfam" id="PF00496">
    <property type="entry name" value="SBP_bac_5"/>
    <property type="match status" value="1"/>
</dbReference>
<dbReference type="GO" id="GO:0015833">
    <property type="term" value="P:peptide transport"/>
    <property type="evidence" value="ECO:0007669"/>
    <property type="project" value="TreeGrafter"/>
</dbReference>
<evidence type="ECO:0000313" key="5">
    <source>
        <dbReference type="Proteomes" id="UP000270649"/>
    </source>
</evidence>
<proteinExistence type="predicted"/>
<dbReference type="GO" id="GO:0043190">
    <property type="term" value="C:ATP-binding cassette (ABC) transporter complex"/>
    <property type="evidence" value="ECO:0007669"/>
    <property type="project" value="InterPro"/>
</dbReference>
<evidence type="ECO:0000256" key="1">
    <source>
        <dbReference type="SAM" id="MobiDB-lite"/>
    </source>
</evidence>